<feature type="signal peptide" evidence="1">
    <location>
        <begin position="1"/>
        <end position="19"/>
    </location>
</feature>
<dbReference type="AlphaFoldDB" id="A0A7C8YGM4"/>
<evidence type="ECO:0000313" key="2">
    <source>
        <dbReference type="EMBL" id="MBA4617956.1"/>
    </source>
</evidence>
<sequence>MIFLGIQLCISFFSCFFNAHPGCRLKSHFLQRKDQFDTGLSHSSQKYPRFHVFNSSCWWRLSSNFSISFGCREGRTISLFGKQQSSKHKNSLTKEQPGAQSICIRIL</sequence>
<organism evidence="2">
    <name type="scientific">Opuntia streptacantha</name>
    <name type="common">Prickly pear cactus</name>
    <name type="synonym">Opuntia cardona</name>
    <dbReference type="NCBI Taxonomy" id="393608"/>
    <lineage>
        <taxon>Eukaryota</taxon>
        <taxon>Viridiplantae</taxon>
        <taxon>Streptophyta</taxon>
        <taxon>Embryophyta</taxon>
        <taxon>Tracheophyta</taxon>
        <taxon>Spermatophyta</taxon>
        <taxon>Magnoliopsida</taxon>
        <taxon>eudicotyledons</taxon>
        <taxon>Gunneridae</taxon>
        <taxon>Pentapetalae</taxon>
        <taxon>Caryophyllales</taxon>
        <taxon>Cactineae</taxon>
        <taxon>Cactaceae</taxon>
        <taxon>Opuntioideae</taxon>
        <taxon>Opuntia</taxon>
    </lineage>
</organism>
<evidence type="ECO:0000256" key="1">
    <source>
        <dbReference type="SAM" id="SignalP"/>
    </source>
</evidence>
<evidence type="ECO:0008006" key="3">
    <source>
        <dbReference type="Google" id="ProtNLM"/>
    </source>
</evidence>
<keyword evidence="1" id="KW-0732">Signal</keyword>
<protein>
    <recommendedName>
        <fullName evidence="3">Secreted protein</fullName>
    </recommendedName>
</protein>
<feature type="chain" id="PRO_5027951570" description="Secreted protein" evidence="1">
    <location>
        <begin position="20"/>
        <end position="107"/>
    </location>
</feature>
<accession>A0A7C8YGM4</accession>
<dbReference type="EMBL" id="GISG01018398">
    <property type="protein sequence ID" value="MBA4617956.1"/>
    <property type="molecule type" value="Transcribed_RNA"/>
</dbReference>
<name>A0A7C8YGM4_OPUST</name>
<reference evidence="2" key="2">
    <citation type="submission" date="2020-07" db="EMBL/GenBank/DDBJ databases">
        <authorList>
            <person name="Vera ALvarez R."/>
            <person name="Arias-Moreno D.M."/>
            <person name="Jimenez-Jacinto V."/>
            <person name="Jimenez-Bremont J.F."/>
            <person name="Swaminathan K."/>
            <person name="Moose S.P."/>
            <person name="Guerrero-Gonzalez M.L."/>
            <person name="Marino-Ramirez L."/>
            <person name="Landsman D."/>
            <person name="Rodriguez-Kessler M."/>
            <person name="Delgado-Sanchez P."/>
        </authorList>
    </citation>
    <scope>NUCLEOTIDE SEQUENCE</scope>
    <source>
        <tissue evidence="2">Cladode</tissue>
    </source>
</reference>
<proteinExistence type="predicted"/>
<reference evidence="2" key="1">
    <citation type="journal article" date="2013" name="J. Plant Res.">
        <title>Effect of fungi and light on seed germination of three Opuntia species from semiarid lands of central Mexico.</title>
        <authorList>
            <person name="Delgado-Sanchez P."/>
            <person name="Jimenez-Bremont J.F."/>
            <person name="Guerrero-Gonzalez Mde L."/>
            <person name="Flores J."/>
        </authorList>
    </citation>
    <scope>NUCLEOTIDE SEQUENCE</scope>
    <source>
        <tissue evidence="2">Cladode</tissue>
    </source>
</reference>